<evidence type="ECO:0008006" key="3">
    <source>
        <dbReference type="Google" id="ProtNLM"/>
    </source>
</evidence>
<dbReference type="Proteomes" id="UP000288669">
    <property type="component" value="Unassembled WGS sequence"/>
</dbReference>
<dbReference type="AlphaFoldDB" id="A0A430AH93"/>
<dbReference type="RefSeq" id="WP_126825152.1">
    <property type="nucleotide sequence ID" value="NZ_JBHLWU010000002.1"/>
</dbReference>
<keyword evidence="2" id="KW-1185">Reference proteome</keyword>
<reference evidence="1 2" key="1">
    <citation type="submission" date="2017-05" db="EMBL/GenBank/DDBJ databases">
        <title>Vagococcus spp. assemblies.</title>
        <authorList>
            <person name="Gulvik C.A."/>
        </authorList>
    </citation>
    <scope>NUCLEOTIDE SEQUENCE [LARGE SCALE GENOMIC DNA]</scope>
    <source>
        <strain evidence="1 2">DSM 24756</strain>
    </source>
</reference>
<organism evidence="1 2">
    <name type="scientific">Vagococcus entomophilus</name>
    <dbReference type="NCBI Taxonomy" id="1160095"/>
    <lineage>
        <taxon>Bacteria</taxon>
        <taxon>Bacillati</taxon>
        <taxon>Bacillota</taxon>
        <taxon>Bacilli</taxon>
        <taxon>Lactobacillales</taxon>
        <taxon>Enterococcaceae</taxon>
        <taxon>Vagococcus</taxon>
    </lineage>
</organism>
<dbReference type="EMBL" id="NGJZ01000002">
    <property type="protein sequence ID" value="RSU07280.1"/>
    <property type="molecule type" value="Genomic_DNA"/>
</dbReference>
<evidence type="ECO:0000313" key="1">
    <source>
        <dbReference type="EMBL" id="RSU07280.1"/>
    </source>
</evidence>
<dbReference type="OrthoDB" id="2876156at2"/>
<evidence type="ECO:0000313" key="2">
    <source>
        <dbReference type="Proteomes" id="UP000288669"/>
    </source>
</evidence>
<comment type="caution">
    <text evidence="1">The sequence shown here is derived from an EMBL/GenBank/DDBJ whole genome shotgun (WGS) entry which is preliminary data.</text>
</comment>
<proteinExistence type="predicted"/>
<name>A0A430AH93_9ENTE</name>
<sequence length="93" mass="10579">MEVSSIAVRLDPEMDKTLREYICTVTRESIDLVRKEASLSKEWLRKGEASKFIGISPKILNDWIDKGLKTSVVEGVTLISKNSITEFLIEHEI</sequence>
<protein>
    <recommendedName>
        <fullName evidence="3">Helix-turn-helix domain-containing protein</fullName>
    </recommendedName>
</protein>
<gene>
    <name evidence="1" type="ORF">CBF30_08490</name>
</gene>
<accession>A0A430AH93</accession>